<dbReference type="InterPro" id="IPR006642">
    <property type="entry name" value="Rad18_UBZ4"/>
</dbReference>
<dbReference type="Proteomes" id="UP001190640">
    <property type="component" value="Chromosome 1"/>
</dbReference>
<sequence length="491" mass="54532">MDGDFLLALRLQAEWEAENDGDQVQVAAAATAGRPPSPRPLSVVDEAWELLDPSPDVRGLFVQFNETLFWGRLAAVEVKWSPRMTLCAGLCCYEGRGGMCSIRLSEPLLKLRPRKDLVETLLHEMIHALLFVTHNNKDHDSHGPEFCKHMHRINRLTGANITIYHEFHDEVDSYRQHWWRCNGPCQNRKPYFGYVKRSMNRAPSANDFWWSEHQQTCGGTFTKIKEPESYSKKGTEKNQGKVPADDKGRVCGGGKQSIIPFSGKGFVLGGRSERSSLETTTSPNSSMNRMLLNSQQCSSTGLKGPNPKKEIEFEPSVSCSDACDTFSCSEKNSHVSTIAFPKVSVANTKAYTNVNGSPIRKTSFNVRRSSLFSTNAKYISPPLKDTQKRTLPEPTISPSGPQTISKGNNSMQVYGVPQKQAKMEDKSAFANYFIRKSGPGQTNPTVKKKTESASCECSDTSVSDQTRKVSCPVCSSQVLEAKINEHLDSCL</sequence>
<keyword evidence="6" id="KW-0479">Metal-binding</keyword>
<comment type="subcellular location">
    <subcellularLocation>
        <location evidence="2">Chromosome</location>
    </subcellularLocation>
    <subcellularLocation>
        <location evidence="1">Nucleus</location>
    </subcellularLocation>
</comment>
<feature type="region of interest" description="Disordered" evidence="17">
    <location>
        <begin position="382"/>
        <end position="409"/>
    </location>
</feature>
<dbReference type="InterPro" id="IPR006640">
    <property type="entry name" value="SprT-like_domain"/>
</dbReference>
<evidence type="ECO:0000256" key="7">
    <source>
        <dbReference type="ARBA" id="ARBA00022763"/>
    </source>
</evidence>
<gene>
    <name evidence="20" type="primary">SPRTN</name>
</gene>
<evidence type="ECO:0000256" key="13">
    <source>
        <dbReference type="ARBA" id="ARBA00023242"/>
    </source>
</evidence>
<feature type="region of interest" description="Disordered" evidence="17">
    <location>
        <begin position="228"/>
        <end position="249"/>
    </location>
</feature>
<evidence type="ECO:0000256" key="15">
    <source>
        <dbReference type="ARBA" id="ARBA00030396"/>
    </source>
</evidence>
<evidence type="ECO:0000256" key="14">
    <source>
        <dbReference type="ARBA" id="ARBA00023885"/>
    </source>
</evidence>
<dbReference type="RefSeq" id="XP_054832259.1">
    <property type="nucleotide sequence ID" value="XM_054976284.1"/>
</dbReference>
<evidence type="ECO:0000256" key="4">
    <source>
        <dbReference type="ARBA" id="ARBA00022454"/>
    </source>
</evidence>
<dbReference type="PANTHER" id="PTHR21220:SF0">
    <property type="entry name" value="DNA-DEPENDENT METALLOPROTEASE SPRTN"/>
    <property type="match status" value="1"/>
</dbReference>
<keyword evidence="11 20" id="KW-0482">Metalloprotease</keyword>
<dbReference type="GO" id="GO:0031593">
    <property type="term" value="F:polyubiquitin modification-dependent protein binding"/>
    <property type="evidence" value="ECO:0007669"/>
    <property type="project" value="TreeGrafter"/>
</dbReference>
<dbReference type="Pfam" id="PF22934">
    <property type="entry name" value="SPRTN_ZBD"/>
    <property type="match status" value="1"/>
</dbReference>
<evidence type="ECO:0000256" key="17">
    <source>
        <dbReference type="SAM" id="MobiDB-lite"/>
    </source>
</evidence>
<evidence type="ECO:0000256" key="3">
    <source>
        <dbReference type="ARBA" id="ARBA00010724"/>
    </source>
</evidence>
<evidence type="ECO:0000313" key="20">
    <source>
        <dbReference type="RefSeq" id="XP_054832259.1"/>
    </source>
</evidence>
<feature type="domain" description="UBZ4-type" evidence="18">
    <location>
        <begin position="468"/>
        <end position="491"/>
    </location>
</feature>
<dbReference type="PROSITE" id="PS51908">
    <property type="entry name" value="ZF_UBZ4"/>
    <property type="match status" value="1"/>
</dbReference>
<keyword evidence="5" id="KW-0645">Protease</keyword>
<dbReference type="AlphaFoldDB" id="A0AA97J6Y9"/>
<evidence type="ECO:0000256" key="6">
    <source>
        <dbReference type="ARBA" id="ARBA00022723"/>
    </source>
</evidence>
<evidence type="ECO:0000256" key="5">
    <source>
        <dbReference type="ARBA" id="ARBA00022670"/>
    </source>
</evidence>
<evidence type="ECO:0000313" key="19">
    <source>
        <dbReference type="Proteomes" id="UP001190640"/>
    </source>
</evidence>
<accession>A0AA97J6Y9</accession>
<dbReference type="GO" id="GO:0008270">
    <property type="term" value="F:zinc ion binding"/>
    <property type="evidence" value="ECO:0007669"/>
    <property type="project" value="UniProtKB-KW"/>
</dbReference>
<keyword evidence="7 16" id="KW-0227">DNA damage</keyword>
<keyword evidence="9" id="KW-0378">Hydrolase</keyword>
<dbReference type="GO" id="GO:0004222">
    <property type="term" value="F:metalloendopeptidase activity"/>
    <property type="evidence" value="ECO:0007669"/>
    <property type="project" value="InterPro"/>
</dbReference>
<keyword evidence="4" id="KW-0158">Chromosome</keyword>
<dbReference type="SMART" id="SM00734">
    <property type="entry name" value="ZnF_Rad18"/>
    <property type="match status" value="1"/>
</dbReference>
<protein>
    <recommendedName>
        <fullName evidence="14">DNA-dependent metalloprotease SPRTN</fullName>
    </recommendedName>
    <alternativeName>
        <fullName evidence="15">Protein with SprT-like domain at the N terminus</fullName>
    </alternativeName>
</protein>
<evidence type="ECO:0000256" key="8">
    <source>
        <dbReference type="ARBA" id="ARBA00022771"/>
    </source>
</evidence>
<dbReference type="SMART" id="SM00731">
    <property type="entry name" value="SprT"/>
    <property type="match status" value="1"/>
</dbReference>
<dbReference type="GO" id="GO:0003697">
    <property type="term" value="F:single-stranded DNA binding"/>
    <property type="evidence" value="ECO:0007669"/>
    <property type="project" value="InterPro"/>
</dbReference>
<organism evidence="19 20">
    <name type="scientific">Eublepharis macularius</name>
    <name type="common">Leopard gecko</name>
    <name type="synonym">Cyrtodactylus macularius</name>
    <dbReference type="NCBI Taxonomy" id="481883"/>
    <lineage>
        <taxon>Eukaryota</taxon>
        <taxon>Metazoa</taxon>
        <taxon>Chordata</taxon>
        <taxon>Craniata</taxon>
        <taxon>Vertebrata</taxon>
        <taxon>Euteleostomi</taxon>
        <taxon>Lepidosauria</taxon>
        <taxon>Squamata</taxon>
        <taxon>Bifurcata</taxon>
        <taxon>Gekkota</taxon>
        <taxon>Eublepharidae</taxon>
        <taxon>Eublepharinae</taxon>
        <taxon>Eublepharis</taxon>
    </lineage>
</organism>
<comment type="similarity">
    <text evidence="3">Belongs to the Spartan family.</text>
</comment>
<dbReference type="GO" id="GO:0005634">
    <property type="term" value="C:nucleus"/>
    <property type="evidence" value="ECO:0007669"/>
    <property type="project" value="UniProtKB-SubCell"/>
</dbReference>
<evidence type="ECO:0000256" key="12">
    <source>
        <dbReference type="ARBA" id="ARBA00023204"/>
    </source>
</evidence>
<evidence type="ECO:0000256" key="2">
    <source>
        <dbReference type="ARBA" id="ARBA00004286"/>
    </source>
</evidence>
<dbReference type="Pfam" id="PF10263">
    <property type="entry name" value="SprT-like"/>
    <property type="match status" value="1"/>
</dbReference>
<evidence type="ECO:0000256" key="11">
    <source>
        <dbReference type="ARBA" id="ARBA00023049"/>
    </source>
</evidence>
<feature type="compositionally biased region" description="Polar residues" evidence="17">
    <location>
        <begin position="396"/>
        <end position="409"/>
    </location>
</feature>
<name>A0AA97J6Y9_EUBMA</name>
<dbReference type="InterPro" id="IPR055220">
    <property type="entry name" value="SPRTN_ZBD"/>
</dbReference>
<dbReference type="GO" id="GO:0005694">
    <property type="term" value="C:chromosome"/>
    <property type="evidence" value="ECO:0007669"/>
    <property type="project" value="UniProtKB-SubCell"/>
</dbReference>
<evidence type="ECO:0000256" key="9">
    <source>
        <dbReference type="ARBA" id="ARBA00022801"/>
    </source>
</evidence>
<proteinExistence type="inferred from homology"/>
<keyword evidence="8 16" id="KW-0863">Zinc-finger</keyword>
<dbReference type="GeneID" id="129327531"/>
<dbReference type="GO" id="GO:0006281">
    <property type="term" value="P:DNA repair"/>
    <property type="evidence" value="ECO:0007669"/>
    <property type="project" value="UniProtKB-KW"/>
</dbReference>
<keyword evidence="19" id="KW-1185">Reference proteome</keyword>
<reference evidence="20" key="1">
    <citation type="submission" date="2025-08" db="UniProtKB">
        <authorList>
            <consortium name="RefSeq"/>
        </authorList>
    </citation>
    <scope>IDENTIFICATION</scope>
    <source>
        <tissue evidence="20">Blood</tissue>
    </source>
</reference>
<dbReference type="InterPro" id="IPR044245">
    <property type="entry name" value="Spartan"/>
</dbReference>
<keyword evidence="13" id="KW-0539">Nucleus</keyword>
<evidence type="ECO:0000256" key="1">
    <source>
        <dbReference type="ARBA" id="ARBA00004123"/>
    </source>
</evidence>
<keyword evidence="12 16" id="KW-0234">DNA repair</keyword>
<evidence type="ECO:0000256" key="10">
    <source>
        <dbReference type="ARBA" id="ARBA00022833"/>
    </source>
</evidence>
<dbReference type="KEGG" id="emc:129327531"/>
<keyword evidence="10" id="KW-0862">Zinc</keyword>
<evidence type="ECO:0000256" key="16">
    <source>
        <dbReference type="PROSITE-ProRule" id="PRU01256"/>
    </source>
</evidence>
<dbReference type="PANTHER" id="PTHR21220">
    <property type="entry name" value="DNA-DEPENDENT METALLOPROTEASE SPRTN"/>
    <property type="match status" value="1"/>
</dbReference>
<dbReference type="CTD" id="83932"/>
<dbReference type="FunFam" id="3.30.160.60:FF:000331">
    <property type="entry name" value="E3 ubiquitin-protein ligase RAD18"/>
    <property type="match status" value="1"/>
</dbReference>
<dbReference type="Gene3D" id="3.30.160.60">
    <property type="entry name" value="Classic Zinc Finger"/>
    <property type="match status" value="1"/>
</dbReference>
<dbReference type="GO" id="GO:0006508">
    <property type="term" value="P:proteolysis"/>
    <property type="evidence" value="ECO:0007669"/>
    <property type="project" value="UniProtKB-KW"/>
</dbReference>
<evidence type="ECO:0000259" key="18">
    <source>
        <dbReference type="PROSITE" id="PS51908"/>
    </source>
</evidence>